<sequence length="523" mass="57303">MRAPALRRALTALLSLSVLITSLVALPSATAEVRRPQQQSLRESATRYEAEAATYSAGSTVDTDHSGFSGTGFVNTPNKVGSAVQWTVNRAQAGPATLAFGHANGTTANRALDIAVSGTVTAKNVAVPSTGAWTRWRTLVITANLKAGPNTIRATATTANGAPNLDYLDVTAAATDWSKAMVDSTMARYTPTTIGGWSYPVGLYLYGQYLVYQRTHDPKYLAYIKSWVDRFVDSSGNINNSFNDLDSMLSGRLLVLLHHETADNRYKVAAGKIRTRLNTYPRTADGGFWHAGYRQHQLWGDGVFMVDPFLAEYGREFGDSTYTGKETVDQLLTYAKHLQRPSGLLRHAYDEARAQTWADPTTGLAPEVWCRAEGWYGMAVIDVLEAVPANQPRRAELIAVLRKLVAGYAQYQDPSTGRWFQVVDKGNRTDNWTETSCSSMYTFAISRAVQRGYVDPSYKAVADRGYQGVLAKISLGTDGRTSLKDISVGTNVGDYQYYADRTRATNDFHGLGAFLIMNEQLNG</sequence>
<dbReference type="InterPro" id="IPR052043">
    <property type="entry name" value="PolySaccharide_Degr_Enz"/>
</dbReference>
<dbReference type="SUPFAM" id="SSF49785">
    <property type="entry name" value="Galactose-binding domain-like"/>
    <property type="match status" value="1"/>
</dbReference>
<reference evidence="4 5" key="1">
    <citation type="submission" date="2020-08" db="EMBL/GenBank/DDBJ databases">
        <title>Sequencing the genomes of 1000 actinobacteria strains.</title>
        <authorList>
            <person name="Klenk H.-P."/>
        </authorList>
    </citation>
    <scope>NUCLEOTIDE SEQUENCE [LARGE SCALE GENOMIC DNA]</scope>
    <source>
        <strain evidence="4 5">DSM 28967</strain>
    </source>
</reference>
<dbReference type="Pfam" id="PF07470">
    <property type="entry name" value="Glyco_hydro_88"/>
    <property type="match status" value="1"/>
</dbReference>
<keyword evidence="4" id="KW-0326">Glycosidase</keyword>
<dbReference type="Proteomes" id="UP000549971">
    <property type="component" value="Unassembled WGS sequence"/>
</dbReference>
<dbReference type="CDD" id="cd04082">
    <property type="entry name" value="CBM35_pectate_lyase-like"/>
    <property type="match status" value="1"/>
</dbReference>
<evidence type="ECO:0000313" key="4">
    <source>
        <dbReference type="EMBL" id="MBB5836215.1"/>
    </source>
</evidence>
<gene>
    <name evidence="4" type="ORF">HDA39_002949</name>
</gene>
<organism evidence="4 5">
    <name type="scientific">Kribbella italica</name>
    <dbReference type="NCBI Taxonomy" id="1540520"/>
    <lineage>
        <taxon>Bacteria</taxon>
        <taxon>Bacillati</taxon>
        <taxon>Actinomycetota</taxon>
        <taxon>Actinomycetes</taxon>
        <taxon>Propionibacteriales</taxon>
        <taxon>Kribbellaceae</taxon>
        <taxon>Kribbella</taxon>
    </lineage>
</organism>
<proteinExistence type="predicted"/>
<comment type="caution">
    <text evidence="4">The sequence shown here is derived from an EMBL/GenBank/DDBJ whole genome shotgun (WGS) entry which is preliminary data.</text>
</comment>
<feature type="chain" id="PRO_5030976561" evidence="2">
    <location>
        <begin position="32"/>
        <end position="523"/>
    </location>
</feature>
<keyword evidence="2" id="KW-0732">Signal</keyword>
<keyword evidence="1 4" id="KW-0378">Hydrolase</keyword>
<evidence type="ECO:0000256" key="2">
    <source>
        <dbReference type="SAM" id="SignalP"/>
    </source>
</evidence>
<dbReference type="GO" id="GO:0005975">
    <property type="term" value="P:carbohydrate metabolic process"/>
    <property type="evidence" value="ECO:0007669"/>
    <property type="project" value="InterPro"/>
</dbReference>
<evidence type="ECO:0000256" key="1">
    <source>
        <dbReference type="ARBA" id="ARBA00022801"/>
    </source>
</evidence>
<dbReference type="InterPro" id="IPR005084">
    <property type="entry name" value="CBM6"/>
</dbReference>
<dbReference type="PANTHER" id="PTHR33886:SF8">
    <property type="entry name" value="UNSATURATED RHAMNOGALACTURONAN HYDROLASE (EUROFUNG)"/>
    <property type="match status" value="1"/>
</dbReference>
<dbReference type="PANTHER" id="PTHR33886">
    <property type="entry name" value="UNSATURATED RHAMNOGALACTURONAN HYDROLASE (EUROFUNG)"/>
    <property type="match status" value="1"/>
</dbReference>
<dbReference type="Gene3D" id="1.50.10.10">
    <property type="match status" value="1"/>
</dbReference>
<dbReference type="SUPFAM" id="SSF48208">
    <property type="entry name" value="Six-hairpin glycosidases"/>
    <property type="match status" value="1"/>
</dbReference>
<dbReference type="EMBL" id="JACHMY010000001">
    <property type="protein sequence ID" value="MBB5836215.1"/>
    <property type="molecule type" value="Genomic_DNA"/>
</dbReference>
<dbReference type="InterPro" id="IPR008928">
    <property type="entry name" value="6-hairpin_glycosidase_sf"/>
</dbReference>
<dbReference type="GO" id="GO:0030246">
    <property type="term" value="F:carbohydrate binding"/>
    <property type="evidence" value="ECO:0007669"/>
    <property type="project" value="InterPro"/>
</dbReference>
<dbReference type="AlphaFoldDB" id="A0A7W9J6S9"/>
<accession>A0A7W9J6S9</accession>
<dbReference type="InterPro" id="IPR008979">
    <property type="entry name" value="Galactose-bd-like_sf"/>
</dbReference>
<protein>
    <submittedName>
        <fullName evidence="4">Unsaturated rhamnogalacturonyl hydrolase</fullName>
        <ecNumber evidence="4">3.2.1.172</ecNumber>
    </submittedName>
</protein>
<dbReference type="RefSeq" id="WP_184795760.1">
    <property type="nucleotide sequence ID" value="NZ_JACHMY010000001.1"/>
</dbReference>
<evidence type="ECO:0000259" key="3">
    <source>
        <dbReference type="PROSITE" id="PS51175"/>
    </source>
</evidence>
<dbReference type="InterPro" id="IPR012341">
    <property type="entry name" value="6hp_glycosidase-like_sf"/>
</dbReference>
<keyword evidence="5" id="KW-1185">Reference proteome</keyword>
<dbReference type="EC" id="3.2.1.172" evidence="4"/>
<feature type="signal peptide" evidence="2">
    <location>
        <begin position="1"/>
        <end position="31"/>
    </location>
</feature>
<evidence type="ECO:0000313" key="5">
    <source>
        <dbReference type="Proteomes" id="UP000549971"/>
    </source>
</evidence>
<dbReference type="InterPro" id="IPR010905">
    <property type="entry name" value="Glyco_hydro_88"/>
</dbReference>
<feature type="domain" description="CBM6" evidence="3">
    <location>
        <begin position="46"/>
        <end position="171"/>
    </location>
</feature>
<name>A0A7W9J6S9_9ACTN</name>
<dbReference type="GO" id="GO:0102211">
    <property type="term" value="F:unsaturated rhamnogalacturonyl hydrolase activity"/>
    <property type="evidence" value="ECO:0007669"/>
    <property type="project" value="UniProtKB-EC"/>
</dbReference>
<dbReference type="Gene3D" id="2.60.120.260">
    <property type="entry name" value="Galactose-binding domain-like"/>
    <property type="match status" value="1"/>
</dbReference>
<dbReference type="PROSITE" id="PS51175">
    <property type="entry name" value="CBM6"/>
    <property type="match status" value="1"/>
</dbReference>
<dbReference type="Pfam" id="PF16990">
    <property type="entry name" value="CBM_35"/>
    <property type="match status" value="1"/>
</dbReference>